<evidence type="ECO:0000256" key="2">
    <source>
        <dbReference type="ARBA" id="ARBA00022448"/>
    </source>
</evidence>
<proteinExistence type="inferred from homology"/>
<name>A0ABV5ZUX2_9PSEU</name>
<dbReference type="EMBL" id="JBHLZU010000005">
    <property type="protein sequence ID" value="MFB9903449.1"/>
    <property type="molecule type" value="Genomic_DNA"/>
</dbReference>
<dbReference type="InterPro" id="IPR050490">
    <property type="entry name" value="Bact_solute-bd_prot1"/>
</dbReference>
<sequence>MPSTAVRLTALALAATALTSCAPAVGSIPTLAVYKYPQEHFQSIVDNCNERAAGRYKLVYRKLPREADGQREQLVRRLAAEDEDIDIMGLDVTWVAEMAEARWIREVPAGVREEIERGTLEIPLETARWKGKLYGAPDNTNVQLLWYRSDLVSKPPATWTELLAVAGELKRQGKPYYVEAQGKSYEGLTVLVNTLVNSAGGSLVSADGQKSTVDDGAMEALRQLKEIAASPVVNPAFASSAEDEGRLAMQAGRSAFMVNWPYVYPAMRSQNPQLFPHFTWAPYPRISAEDPARVTVGGIDYAVSSYSRYPAESFDAVLCLRNKENQRIGAVEGGVPPTLESVYDDPGIAESVPMKDAILSTLRQSSTRPKVPSYQTVSSMISTLLANPARLDPAAAAAGLRTAIQDALDSRGVIP</sequence>
<evidence type="ECO:0000256" key="4">
    <source>
        <dbReference type="SAM" id="SignalP"/>
    </source>
</evidence>
<dbReference type="InterPro" id="IPR006059">
    <property type="entry name" value="SBP"/>
</dbReference>
<dbReference type="PANTHER" id="PTHR43649">
    <property type="entry name" value="ARABINOSE-BINDING PROTEIN-RELATED"/>
    <property type="match status" value="1"/>
</dbReference>
<comment type="similarity">
    <text evidence="1">Belongs to the bacterial solute-binding protein 1 family.</text>
</comment>
<accession>A0ABV5ZUX2</accession>
<dbReference type="CDD" id="cd14750">
    <property type="entry name" value="PBP2_TMBP"/>
    <property type="match status" value="1"/>
</dbReference>
<dbReference type="RefSeq" id="WP_377850589.1">
    <property type="nucleotide sequence ID" value="NZ_JBHLZU010000005.1"/>
</dbReference>
<dbReference type="Proteomes" id="UP001589693">
    <property type="component" value="Unassembled WGS sequence"/>
</dbReference>
<reference evidence="5 6" key="1">
    <citation type="submission" date="2024-09" db="EMBL/GenBank/DDBJ databases">
        <authorList>
            <person name="Sun Q."/>
            <person name="Mori K."/>
        </authorList>
    </citation>
    <scope>NUCLEOTIDE SEQUENCE [LARGE SCALE GENOMIC DNA]</scope>
    <source>
        <strain evidence="5 6">TBRC 7907</strain>
    </source>
</reference>
<dbReference type="Pfam" id="PF01547">
    <property type="entry name" value="SBP_bac_1"/>
    <property type="match status" value="1"/>
</dbReference>
<gene>
    <name evidence="5" type="ORF">ACFFQA_05810</name>
</gene>
<dbReference type="Gene3D" id="3.40.190.10">
    <property type="entry name" value="Periplasmic binding protein-like II"/>
    <property type="match status" value="2"/>
</dbReference>
<evidence type="ECO:0000313" key="6">
    <source>
        <dbReference type="Proteomes" id="UP001589693"/>
    </source>
</evidence>
<dbReference type="PROSITE" id="PS51257">
    <property type="entry name" value="PROKAR_LIPOPROTEIN"/>
    <property type="match status" value="1"/>
</dbReference>
<evidence type="ECO:0000313" key="5">
    <source>
        <dbReference type="EMBL" id="MFB9903449.1"/>
    </source>
</evidence>
<evidence type="ECO:0000256" key="3">
    <source>
        <dbReference type="ARBA" id="ARBA00022729"/>
    </source>
</evidence>
<comment type="caution">
    <text evidence="5">The sequence shown here is derived from an EMBL/GenBank/DDBJ whole genome shotgun (WGS) entry which is preliminary data.</text>
</comment>
<protein>
    <submittedName>
        <fullName evidence="5">ABC transporter substrate-binding protein</fullName>
    </submittedName>
</protein>
<feature type="chain" id="PRO_5047144891" evidence="4">
    <location>
        <begin position="27"/>
        <end position="415"/>
    </location>
</feature>
<keyword evidence="3 4" id="KW-0732">Signal</keyword>
<feature type="signal peptide" evidence="4">
    <location>
        <begin position="1"/>
        <end position="26"/>
    </location>
</feature>
<keyword evidence="2" id="KW-0813">Transport</keyword>
<dbReference type="SUPFAM" id="SSF53850">
    <property type="entry name" value="Periplasmic binding protein-like II"/>
    <property type="match status" value="1"/>
</dbReference>
<organism evidence="5 6">
    <name type="scientific">Allokutzneria oryzae</name>
    <dbReference type="NCBI Taxonomy" id="1378989"/>
    <lineage>
        <taxon>Bacteria</taxon>
        <taxon>Bacillati</taxon>
        <taxon>Actinomycetota</taxon>
        <taxon>Actinomycetes</taxon>
        <taxon>Pseudonocardiales</taxon>
        <taxon>Pseudonocardiaceae</taxon>
        <taxon>Allokutzneria</taxon>
    </lineage>
</organism>
<evidence type="ECO:0000256" key="1">
    <source>
        <dbReference type="ARBA" id="ARBA00008520"/>
    </source>
</evidence>
<dbReference type="PANTHER" id="PTHR43649:SF34">
    <property type="entry name" value="ABC TRANSPORTER PERIPLASMIC-BINDING PROTEIN YCJN-RELATED"/>
    <property type="match status" value="1"/>
</dbReference>
<keyword evidence="6" id="KW-1185">Reference proteome</keyword>